<evidence type="ECO:0000256" key="2">
    <source>
        <dbReference type="ARBA" id="ARBA00022475"/>
    </source>
</evidence>
<evidence type="ECO:0000256" key="9">
    <source>
        <dbReference type="ARBA" id="ARBA00023012"/>
    </source>
</evidence>
<dbReference type="Gene3D" id="3.30.450.20">
    <property type="entry name" value="PAS domain"/>
    <property type="match status" value="2"/>
</dbReference>
<dbReference type="InterPro" id="IPR033479">
    <property type="entry name" value="dCache_1"/>
</dbReference>
<evidence type="ECO:0000259" key="12">
    <source>
        <dbReference type="PROSITE" id="PS50109"/>
    </source>
</evidence>
<comment type="caution">
    <text evidence="13">The sequence shown here is derived from an EMBL/GenBank/DDBJ whole genome shotgun (WGS) entry which is preliminary data.</text>
</comment>
<evidence type="ECO:0000256" key="8">
    <source>
        <dbReference type="ARBA" id="ARBA00022989"/>
    </source>
</evidence>
<keyword evidence="9" id="KW-0902">Two-component regulatory system</keyword>
<sequence length="613" mass="69325">MQVNGWRLRHWPIAYKLVIAFSMLLTVIVVVVGSMSYSKSRGALEKQTKNYVPQVLDQVNVRLEDYVNDVKTLSQTALVEPYSRLIEEALDGFQDAGGERRLEDTIKLHEALSFITNNSSHPYVGVLFYTGSGVYVRQSVSGIWLDASFEDQPWFEDVDRDQFTPTVLGTIQFKLFADNPFIGDFYAFSVVQPVVRRNSKELSGIVQIIATLEPIRDIMRDIDFGDGSKLYVVDNRNRIVFASDRSLLGTEWESAYGLGWSEERDASSSIIKEVEGEDMLISYNRSAVSGWKVVGVIPLENVSKEVSQVKIWIVVSVAIGILGVVLLSAMLSIGMTNPLRKLTRMTRMQVDLSAPPVHIGQVSNDEIGQLDQSFRQMMKRIQLLSSEVLQGKLLHQEAEIRALQSQINPHFLQNTLETIRMTIRKGNLEKGEQGLVELGRLLRYHAASVNEMVSVKTEMDFILNYLSIQQLRFGDRLNIKTEVDEELSDVLIPSLLLQPLVENAIIHGPSPFDQRIRITVRIKRQGDYMVCAVMDEGKGIPSDELDVLLESLQQNERQQARRIGLENVYQRIQLTYAGQADFDIESMEDAGTIVSIYIPLAGRTAIDYEEERR</sequence>
<dbReference type="Proteomes" id="UP001596113">
    <property type="component" value="Unassembled WGS sequence"/>
</dbReference>
<dbReference type="SMART" id="SM00387">
    <property type="entry name" value="HATPase_c"/>
    <property type="match status" value="1"/>
</dbReference>
<evidence type="ECO:0000256" key="11">
    <source>
        <dbReference type="SAM" id="Phobius"/>
    </source>
</evidence>
<dbReference type="Pfam" id="PF06580">
    <property type="entry name" value="His_kinase"/>
    <property type="match status" value="1"/>
</dbReference>
<dbReference type="InterPro" id="IPR036890">
    <property type="entry name" value="HATPase_C_sf"/>
</dbReference>
<dbReference type="CDD" id="cd06225">
    <property type="entry name" value="HAMP"/>
    <property type="match status" value="1"/>
</dbReference>
<evidence type="ECO:0000256" key="5">
    <source>
        <dbReference type="ARBA" id="ARBA00022741"/>
    </source>
</evidence>
<dbReference type="CDD" id="cd12912">
    <property type="entry name" value="PDC2_MCP_like"/>
    <property type="match status" value="1"/>
</dbReference>
<dbReference type="RefSeq" id="WP_378134265.1">
    <property type="nucleotide sequence ID" value="NZ_JBHSMI010000025.1"/>
</dbReference>
<feature type="domain" description="Histidine kinase" evidence="12">
    <location>
        <begin position="496"/>
        <end position="602"/>
    </location>
</feature>
<dbReference type="InterPro" id="IPR003594">
    <property type="entry name" value="HATPase_dom"/>
</dbReference>
<protein>
    <submittedName>
        <fullName evidence="13">Sensor histidine kinase</fullName>
        <ecNumber evidence="13">2.7.13.3</ecNumber>
    </submittedName>
</protein>
<dbReference type="PANTHER" id="PTHR34220">
    <property type="entry name" value="SENSOR HISTIDINE KINASE YPDA"/>
    <property type="match status" value="1"/>
</dbReference>
<dbReference type="Gene3D" id="3.30.565.10">
    <property type="entry name" value="Histidine kinase-like ATPase, C-terminal domain"/>
    <property type="match status" value="1"/>
</dbReference>
<keyword evidence="5" id="KW-0547">Nucleotide-binding</keyword>
<organism evidence="13 14">
    <name type="scientific">Cohnella soli</name>
    <dbReference type="NCBI Taxonomy" id="425005"/>
    <lineage>
        <taxon>Bacteria</taxon>
        <taxon>Bacillati</taxon>
        <taxon>Bacillota</taxon>
        <taxon>Bacilli</taxon>
        <taxon>Bacillales</taxon>
        <taxon>Paenibacillaceae</taxon>
        <taxon>Cohnella</taxon>
    </lineage>
</organism>
<dbReference type="PROSITE" id="PS50109">
    <property type="entry name" value="HIS_KIN"/>
    <property type="match status" value="1"/>
</dbReference>
<evidence type="ECO:0000256" key="4">
    <source>
        <dbReference type="ARBA" id="ARBA00022692"/>
    </source>
</evidence>
<keyword evidence="3 13" id="KW-0808">Transferase</keyword>
<dbReference type="Pfam" id="PF02743">
    <property type="entry name" value="dCache_1"/>
    <property type="match status" value="1"/>
</dbReference>
<dbReference type="InterPro" id="IPR010559">
    <property type="entry name" value="Sig_transdc_His_kin_internal"/>
</dbReference>
<dbReference type="InterPro" id="IPR050640">
    <property type="entry name" value="Bact_2-comp_sensor_kinase"/>
</dbReference>
<name>A0ABW0HYU6_9BACL</name>
<keyword evidence="10 11" id="KW-0472">Membrane</keyword>
<keyword evidence="14" id="KW-1185">Reference proteome</keyword>
<dbReference type="EC" id="2.7.13.3" evidence="13"/>
<proteinExistence type="predicted"/>
<dbReference type="InterPro" id="IPR005467">
    <property type="entry name" value="His_kinase_dom"/>
</dbReference>
<reference evidence="14" key="1">
    <citation type="journal article" date="2019" name="Int. J. Syst. Evol. Microbiol.">
        <title>The Global Catalogue of Microorganisms (GCM) 10K type strain sequencing project: providing services to taxonomists for standard genome sequencing and annotation.</title>
        <authorList>
            <consortium name="The Broad Institute Genomics Platform"/>
            <consortium name="The Broad Institute Genome Sequencing Center for Infectious Disease"/>
            <person name="Wu L."/>
            <person name="Ma J."/>
        </authorList>
    </citation>
    <scope>NUCLEOTIDE SEQUENCE [LARGE SCALE GENOMIC DNA]</scope>
    <source>
        <strain evidence="14">CGMCC 1.18575</strain>
    </source>
</reference>
<evidence type="ECO:0000256" key="3">
    <source>
        <dbReference type="ARBA" id="ARBA00022679"/>
    </source>
</evidence>
<keyword evidence="6 13" id="KW-0418">Kinase</keyword>
<feature type="transmembrane region" description="Helical" evidence="11">
    <location>
        <begin position="13"/>
        <end position="37"/>
    </location>
</feature>
<dbReference type="GO" id="GO:0004673">
    <property type="term" value="F:protein histidine kinase activity"/>
    <property type="evidence" value="ECO:0007669"/>
    <property type="project" value="UniProtKB-EC"/>
</dbReference>
<gene>
    <name evidence="13" type="ORF">ACFPOF_15820</name>
</gene>
<keyword evidence="7" id="KW-0067">ATP-binding</keyword>
<evidence type="ECO:0000313" key="14">
    <source>
        <dbReference type="Proteomes" id="UP001596113"/>
    </source>
</evidence>
<keyword evidence="8 11" id="KW-1133">Transmembrane helix</keyword>
<keyword evidence="4 11" id="KW-0812">Transmembrane</keyword>
<comment type="subcellular location">
    <subcellularLocation>
        <location evidence="1">Cell membrane</location>
        <topology evidence="1">Multi-pass membrane protein</topology>
    </subcellularLocation>
</comment>
<evidence type="ECO:0000313" key="13">
    <source>
        <dbReference type="EMBL" id="MFC5404212.1"/>
    </source>
</evidence>
<keyword evidence="2" id="KW-1003">Cell membrane</keyword>
<dbReference type="Pfam" id="PF02518">
    <property type="entry name" value="HATPase_c"/>
    <property type="match status" value="1"/>
</dbReference>
<accession>A0ABW0HYU6</accession>
<evidence type="ECO:0000256" key="10">
    <source>
        <dbReference type="ARBA" id="ARBA00023136"/>
    </source>
</evidence>
<evidence type="ECO:0000256" key="7">
    <source>
        <dbReference type="ARBA" id="ARBA00022840"/>
    </source>
</evidence>
<dbReference type="EMBL" id="JBHSMI010000025">
    <property type="protein sequence ID" value="MFC5404212.1"/>
    <property type="molecule type" value="Genomic_DNA"/>
</dbReference>
<feature type="transmembrane region" description="Helical" evidence="11">
    <location>
        <begin position="311"/>
        <end position="335"/>
    </location>
</feature>
<dbReference type="SUPFAM" id="SSF55874">
    <property type="entry name" value="ATPase domain of HSP90 chaperone/DNA topoisomerase II/histidine kinase"/>
    <property type="match status" value="1"/>
</dbReference>
<evidence type="ECO:0000256" key="6">
    <source>
        <dbReference type="ARBA" id="ARBA00022777"/>
    </source>
</evidence>
<dbReference type="Gene3D" id="6.10.340.10">
    <property type="match status" value="1"/>
</dbReference>
<evidence type="ECO:0000256" key="1">
    <source>
        <dbReference type="ARBA" id="ARBA00004651"/>
    </source>
</evidence>
<dbReference type="PANTHER" id="PTHR34220:SF7">
    <property type="entry name" value="SENSOR HISTIDINE KINASE YPDA"/>
    <property type="match status" value="1"/>
</dbReference>